<protein>
    <recommendedName>
        <fullName evidence="8">DNA-directed RNA polymerase III subunit RPC3</fullName>
        <shortName evidence="8">RNA polymerase III subunit C3</shortName>
    </recommendedName>
</protein>
<sequence length="658" mass="75136">MSYAQRDTPILAKLCTLLVEDQYGELASRIFTVLARHGRQTLPSIVRASYLNSRQIKYGLIVLIQQHLVFHSSFLDPTTTYYEIDWQQAYSLVRYGKILKAVEDRFGGKAANVMSNLIALGHTRIQDLREAYFPPSDNNSDAGSDSGRVNGKVNGHKPNGTANGANGHNNGHSNGHGEGEEDVNDLTIQSEEELDAIIHHLMLEGWIIRVDEIQYLSPGDIQGMVQREVLGEQHDGKMPSGVKAKEQMVFEINSRKRAMRDDWCRVPKCNSRKRLASDPDFSRTTKRLKQGALEWQPRDANNIVMLESGLVIRTNPEKISVALRTEQLVHLVEQRLGPVTAKIYEVMLRLMETTIARAYEPYADPPPSDPDAMGPEVQDKHLVTAQDVAKKLDKDLDILDGLDPYHVVRLVEADTRVRYDTTNRQINPPVDPTTLSYQTRTKVIDCHIRRLADDPFHFTTWHSRAGFSQWHVEFDELSKSLIQHEIETTIQSRGGDRGPLGVKLIRALKKKGKLDERQTCNTMMMPAGEIRQIANEMAVQGFVQTQEIPKVERREAKHSIHLIWYDRQRAREKLLHDTYKGMIRILQRIAFEKEKVRELLNKAERSDVVGNEEKWLSQDELSVLRKWKEVQDKLLLQLLREDDLVATLRDHTGPLTSP</sequence>
<dbReference type="AlphaFoldDB" id="A0A6A5XU63"/>
<dbReference type="InterPro" id="IPR039748">
    <property type="entry name" value="RPC3"/>
</dbReference>
<keyword evidence="6 8" id="KW-0539">Nucleus</keyword>
<evidence type="ECO:0000313" key="14">
    <source>
        <dbReference type="Proteomes" id="UP000799778"/>
    </source>
</evidence>
<dbReference type="GO" id="GO:0005666">
    <property type="term" value="C:RNA polymerase III complex"/>
    <property type="evidence" value="ECO:0007669"/>
    <property type="project" value="UniProtKB-UniRule"/>
</dbReference>
<dbReference type="Gene3D" id="1.10.10.10">
    <property type="entry name" value="Winged helix-like DNA-binding domain superfamily/Winged helix DNA-binding domain"/>
    <property type="match status" value="2"/>
</dbReference>
<dbReference type="Pfam" id="PF22536">
    <property type="entry name" value="WHD_POLR3C"/>
    <property type="match status" value="1"/>
</dbReference>
<dbReference type="GO" id="GO:0006351">
    <property type="term" value="P:DNA-templated transcription"/>
    <property type="evidence" value="ECO:0007669"/>
    <property type="project" value="InterPro"/>
</dbReference>
<evidence type="ECO:0000256" key="8">
    <source>
        <dbReference type="RuleBase" id="RU367076"/>
    </source>
</evidence>
<feature type="compositionally biased region" description="Low complexity" evidence="9">
    <location>
        <begin position="159"/>
        <end position="173"/>
    </location>
</feature>
<keyword evidence="5 8" id="KW-0804">Transcription</keyword>
<keyword evidence="4 8" id="KW-0240">DNA-directed RNA polymerase</keyword>
<comment type="subunit">
    <text evidence="3 8">Component of the RNA polymerase III (Pol III) complex consisting of 17 subunits.</text>
</comment>
<keyword evidence="14" id="KW-1185">Reference proteome</keyword>
<evidence type="ECO:0000256" key="3">
    <source>
        <dbReference type="ARBA" id="ARBA00011206"/>
    </source>
</evidence>
<comment type="similarity">
    <text evidence="2 8">Belongs to the RNA polymerase beta chain family.</text>
</comment>
<organism evidence="13 14">
    <name type="scientific">Aaosphaeria arxii CBS 175.79</name>
    <dbReference type="NCBI Taxonomy" id="1450172"/>
    <lineage>
        <taxon>Eukaryota</taxon>
        <taxon>Fungi</taxon>
        <taxon>Dikarya</taxon>
        <taxon>Ascomycota</taxon>
        <taxon>Pezizomycotina</taxon>
        <taxon>Dothideomycetes</taxon>
        <taxon>Pleosporomycetidae</taxon>
        <taxon>Pleosporales</taxon>
        <taxon>Pleosporales incertae sedis</taxon>
        <taxon>Aaosphaeria</taxon>
    </lineage>
</organism>
<dbReference type="PANTHER" id="PTHR12949:SF0">
    <property type="entry name" value="DNA-DIRECTED RNA POLYMERASE III SUBUNIT RPC3"/>
    <property type="match status" value="1"/>
</dbReference>
<dbReference type="PANTHER" id="PTHR12949">
    <property type="entry name" value="RNA POLYMERASE III DNA DIRECTED -RELATED"/>
    <property type="match status" value="1"/>
</dbReference>
<evidence type="ECO:0000313" key="13">
    <source>
        <dbReference type="EMBL" id="KAF2016742.1"/>
    </source>
</evidence>
<dbReference type="RefSeq" id="XP_033385081.1">
    <property type="nucleotide sequence ID" value="XM_033530464.1"/>
</dbReference>
<accession>A0A6A5XU63</accession>
<evidence type="ECO:0000256" key="9">
    <source>
        <dbReference type="SAM" id="MobiDB-lite"/>
    </source>
</evidence>
<dbReference type="InterPro" id="IPR008806">
    <property type="entry name" value="RNA_pol_III_Rpc82_C"/>
</dbReference>
<dbReference type="GeneID" id="54287861"/>
<evidence type="ECO:0000256" key="2">
    <source>
        <dbReference type="ARBA" id="ARBA00006835"/>
    </source>
</evidence>
<dbReference type="InterPro" id="IPR013197">
    <property type="entry name" value="RNA_pol_III_RPC82-rel_HTH"/>
</dbReference>
<evidence type="ECO:0000259" key="12">
    <source>
        <dbReference type="Pfam" id="PF22536"/>
    </source>
</evidence>
<evidence type="ECO:0000256" key="5">
    <source>
        <dbReference type="ARBA" id="ARBA00023163"/>
    </source>
</evidence>
<feature type="domain" description="DNA-directed RNA polymerase III subunit RPC3 winged-helix" evidence="12">
    <location>
        <begin position="503"/>
        <end position="562"/>
    </location>
</feature>
<comment type="subcellular location">
    <subcellularLocation>
        <location evidence="1 8">Nucleus</location>
    </subcellularLocation>
</comment>
<dbReference type="EMBL" id="ML978069">
    <property type="protein sequence ID" value="KAF2016742.1"/>
    <property type="molecule type" value="Genomic_DNA"/>
</dbReference>
<evidence type="ECO:0000259" key="11">
    <source>
        <dbReference type="Pfam" id="PF08221"/>
    </source>
</evidence>
<gene>
    <name evidence="13" type="ORF">BU24DRAFT_441721</name>
</gene>
<dbReference type="InterPro" id="IPR036388">
    <property type="entry name" value="WH-like_DNA-bd_sf"/>
</dbReference>
<feature type="domain" description="RNA polymerase III Rpc82 C -terminal" evidence="10">
    <location>
        <begin position="198"/>
        <end position="481"/>
    </location>
</feature>
<comment type="function">
    <text evidence="7 8">DNA-dependent RNA polymerase catalyzes the transcription of DNA into RNA using the four ribonucleoside triphosphates as substrates. Specific core component of RNA polymerase III which synthesizes small RNAs, such as 5S rRNA and tRNAs.</text>
</comment>
<reference evidence="13" key="1">
    <citation type="journal article" date="2020" name="Stud. Mycol.">
        <title>101 Dothideomycetes genomes: a test case for predicting lifestyles and emergence of pathogens.</title>
        <authorList>
            <person name="Haridas S."/>
            <person name="Albert R."/>
            <person name="Binder M."/>
            <person name="Bloem J."/>
            <person name="Labutti K."/>
            <person name="Salamov A."/>
            <person name="Andreopoulos B."/>
            <person name="Baker S."/>
            <person name="Barry K."/>
            <person name="Bills G."/>
            <person name="Bluhm B."/>
            <person name="Cannon C."/>
            <person name="Castanera R."/>
            <person name="Culley D."/>
            <person name="Daum C."/>
            <person name="Ezra D."/>
            <person name="Gonzalez J."/>
            <person name="Henrissat B."/>
            <person name="Kuo A."/>
            <person name="Liang C."/>
            <person name="Lipzen A."/>
            <person name="Lutzoni F."/>
            <person name="Magnuson J."/>
            <person name="Mondo S."/>
            <person name="Nolan M."/>
            <person name="Ohm R."/>
            <person name="Pangilinan J."/>
            <person name="Park H.-J."/>
            <person name="Ramirez L."/>
            <person name="Alfaro M."/>
            <person name="Sun H."/>
            <person name="Tritt A."/>
            <person name="Yoshinaga Y."/>
            <person name="Zwiers L.-H."/>
            <person name="Turgeon B."/>
            <person name="Goodwin S."/>
            <person name="Spatafora J."/>
            <person name="Crous P."/>
            <person name="Grigoriev I."/>
        </authorList>
    </citation>
    <scope>NUCLEOTIDE SEQUENCE</scope>
    <source>
        <strain evidence="13">CBS 175.79</strain>
    </source>
</reference>
<feature type="compositionally biased region" description="Low complexity" evidence="9">
    <location>
        <begin position="136"/>
        <end position="147"/>
    </location>
</feature>
<dbReference type="OrthoDB" id="272392at2759"/>
<dbReference type="InterPro" id="IPR055207">
    <property type="entry name" value="POLR3C_WHD"/>
</dbReference>
<name>A0A6A5XU63_9PLEO</name>
<feature type="domain" description="RNA polymerase III subunit RPC82-related helix-turn-helix" evidence="11">
    <location>
        <begin position="13"/>
        <end position="71"/>
    </location>
</feature>
<evidence type="ECO:0000259" key="10">
    <source>
        <dbReference type="Pfam" id="PF05645"/>
    </source>
</evidence>
<evidence type="ECO:0000256" key="4">
    <source>
        <dbReference type="ARBA" id="ARBA00022478"/>
    </source>
</evidence>
<dbReference type="GO" id="GO:0003697">
    <property type="term" value="F:single-stranded DNA binding"/>
    <property type="evidence" value="ECO:0007669"/>
    <property type="project" value="UniProtKB-UniRule"/>
</dbReference>
<proteinExistence type="inferred from homology"/>
<evidence type="ECO:0000256" key="7">
    <source>
        <dbReference type="ARBA" id="ARBA00025127"/>
    </source>
</evidence>
<dbReference type="Pfam" id="PF08221">
    <property type="entry name" value="HTH_9"/>
    <property type="match status" value="1"/>
</dbReference>
<dbReference type="Proteomes" id="UP000799778">
    <property type="component" value="Unassembled WGS sequence"/>
</dbReference>
<evidence type="ECO:0000256" key="1">
    <source>
        <dbReference type="ARBA" id="ARBA00004123"/>
    </source>
</evidence>
<evidence type="ECO:0000256" key="6">
    <source>
        <dbReference type="ARBA" id="ARBA00023242"/>
    </source>
</evidence>
<feature type="region of interest" description="Disordered" evidence="9">
    <location>
        <begin position="132"/>
        <end position="181"/>
    </location>
</feature>
<dbReference type="Pfam" id="PF05645">
    <property type="entry name" value="RNA_pol_Rpc82"/>
    <property type="match status" value="1"/>
</dbReference>